<evidence type="ECO:0000256" key="2">
    <source>
        <dbReference type="SAM" id="MobiDB-lite"/>
    </source>
</evidence>
<organism evidence="4">
    <name type="scientific">marine sediment metagenome</name>
    <dbReference type="NCBI Taxonomy" id="412755"/>
    <lineage>
        <taxon>unclassified sequences</taxon>
        <taxon>metagenomes</taxon>
        <taxon>ecological metagenomes</taxon>
    </lineage>
</organism>
<dbReference type="Pfam" id="PF17289">
    <property type="entry name" value="Terminase_6C"/>
    <property type="match status" value="1"/>
</dbReference>
<dbReference type="AlphaFoldDB" id="A0A0F8YYB5"/>
<protein>
    <recommendedName>
        <fullName evidence="3">Terminase large subunit gp17-like C-terminal domain-containing protein</fullName>
    </recommendedName>
</protein>
<feature type="region of interest" description="Disordered" evidence="2">
    <location>
        <begin position="75"/>
        <end position="109"/>
    </location>
</feature>
<gene>
    <name evidence="4" type="ORF">LCGC14_2763180</name>
</gene>
<keyword evidence="1" id="KW-1188">Viral release from host cell</keyword>
<comment type="caution">
    <text evidence="4">The sequence shown here is derived from an EMBL/GenBank/DDBJ whole genome shotgun (WGS) entry which is preliminary data.</text>
</comment>
<feature type="non-terminal residue" evidence="4">
    <location>
        <position position="1"/>
    </location>
</feature>
<proteinExistence type="predicted"/>
<accession>A0A0F8YYB5</accession>
<dbReference type="EMBL" id="LAZR01050845">
    <property type="protein sequence ID" value="KKK86442.1"/>
    <property type="molecule type" value="Genomic_DNA"/>
</dbReference>
<reference evidence="4" key="1">
    <citation type="journal article" date="2015" name="Nature">
        <title>Complex archaea that bridge the gap between prokaryotes and eukaryotes.</title>
        <authorList>
            <person name="Spang A."/>
            <person name="Saw J.H."/>
            <person name="Jorgensen S.L."/>
            <person name="Zaremba-Niedzwiedzka K."/>
            <person name="Martijn J."/>
            <person name="Lind A.E."/>
            <person name="van Eijk R."/>
            <person name="Schleper C."/>
            <person name="Guy L."/>
            <person name="Ettema T.J."/>
        </authorList>
    </citation>
    <scope>NUCLEOTIDE SEQUENCE</scope>
</reference>
<evidence type="ECO:0000259" key="3">
    <source>
        <dbReference type="Pfam" id="PF17289"/>
    </source>
</evidence>
<dbReference type="InterPro" id="IPR035421">
    <property type="entry name" value="Terminase_6C"/>
</dbReference>
<feature type="domain" description="Terminase large subunit gp17-like C-terminal" evidence="3">
    <location>
        <begin position="3"/>
        <end position="65"/>
    </location>
</feature>
<name>A0A0F8YYB5_9ZZZZ</name>
<evidence type="ECO:0000256" key="1">
    <source>
        <dbReference type="ARBA" id="ARBA00022612"/>
    </source>
</evidence>
<evidence type="ECO:0000313" key="4">
    <source>
        <dbReference type="EMBL" id="KKK86442.1"/>
    </source>
</evidence>
<sequence length="109" mass="12446">KIPYTKVHASRGKRTRAEPVSALYDQGLVHHVGIFPTLEDQMTTWDAEDGSPSPDRLDAAVWLFSYLMLTRLPGRKAKSRSGTQRKADSLTPMSYKEKKMKVVRRERSK</sequence>